<dbReference type="OrthoDB" id="4738706at2759"/>
<evidence type="ECO:0000313" key="2">
    <source>
        <dbReference type="EMBL" id="CDO55220.1"/>
    </source>
</evidence>
<accession>A0A0J9XD85</accession>
<name>A0A0J9XD85_GEOCN</name>
<comment type="caution">
    <text evidence="2">The sequence shown here is derived from an EMBL/GenBank/DDBJ whole genome shotgun (WGS) entry which is preliminary data.</text>
</comment>
<evidence type="ECO:0000313" key="3">
    <source>
        <dbReference type="Proteomes" id="UP000242525"/>
    </source>
</evidence>
<protein>
    <submittedName>
        <fullName evidence="2">Uncharacterized protein</fullName>
    </submittedName>
</protein>
<feature type="compositionally biased region" description="Low complexity" evidence="1">
    <location>
        <begin position="127"/>
        <end position="143"/>
    </location>
</feature>
<gene>
    <name evidence="2" type="ORF">BN980_GECA10s01781g</name>
</gene>
<keyword evidence="3" id="KW-1185">Reference proteome</keyword>
<proteinExistence type="predicted"/>
<organism evidence="2 3">
    <name type="scientific">Geotrichum candidum</name>
    <name type="common">Oospora lactis</name>
    <name type="synonym">Dipodascus geotrichum</name>
    <dbReference type="NCBI Taxonomy" id="1173061"/>
    <lineage>
        <taxon>Eukaryota</taxon>
        <taxon>Fungi</taxon>
        <taxon>Dikarya</taxon>
        <taxon>Ascomycota</taxon>
        <taxon>Saccharomycotina</taxon>
        <taxon>Dipodascomycetes</taxon>
        <taxon>Dipodascales</taxon>
        <taxon>Dipodascaceae</taxon>
        <taxon>Geotrichum</taxon>
    </lineage>
</organism>
<feature type="region of interest" description="Disordered" evidence="1">
    <location>
        <begin position="90"/>
        <end position="143"/>
    </location>
</feature>
<sequence>MSFLHDNTYQQFDHKDQSHLYQYEHFQTAQIRNQWEQPQFGVSQVSYQSNECIDSPKNQIIAENPIYWASGYQNNIIINEPNQAAQYAMSSSNSDIYSEPNSARHNERYASDGSSPSMSHTIDDNKSLSTFSDNSSSDDFNSMSASQNYFPDMAYQTPTLLDYNGPTQFQEIGGAPLLAGQGMDMPKIPVNFARVIAKPTYNSQGLSHMRSCSVIDQSMFPLMMGTLPRKSKSISAASGTGYYSQTQPDTSEENANTVQLDYNGRKPRQWRNRKYRCSHCSAIFYDRELASYAAHIMQVERDHGTSGRRFKCPEPSCHWSKIGFVRKLEQQKHFTRKHGNPTFECRFWSPDGKEKYKGYRVCSTHWHADSGNRLRHERAVHRTVWHESLDQMQHLKVD</sequence>
<dbReference type="EMBL" id="CCBN010000010">
    <property type="protein sequence ID" value="CDO55220.1"/>
    <property type="molecule type" value="Genomic_DNA"/>
</dbReference>
<feature type="compositionally biased region" description="Polar residues" evidence="1">
    <location>
        <begin position="90"/>
        <end position="101"/>
    </location>
</feature>
<dbReference type="STRING" id="1173061.A0A0J9XD85"/>
<dbReference type="Proteomes" id="UP000242525">
    <property type="component" value="Unassembled WGS sequence"/>
</dbReference>
<evidence type="ECO:0000256" key="1">
    <source>
        <dbReference type="SAM" id="MobiDB-lite"/>
    </source>
</evidence>
<feature type="region of interest" description="Disordered" evidence="1">
    <location>
        <begin position="238"/>
        <end position="257"/>
    </location>
</feature>
<reference evidence="2" key="1">
    <citation type="submission" date="2014-03" db="EMBL/GenBank/DDBJ databases">
        <authorList>
            <person name="Casaregola S."/>
        </authorList>
    </citation>
    <scope>NUCLEOTIDE SEQUENCE [LARGE SCALE GENOMIC DNA]</scope>
    <source>
        <strain evidence="2">CLIB 918</strain>
    </source>
</reference>
<dbReference type="AlphaFoldDB" id="A0A0J9XD85"/>